<dbReference type="EMBL" id="LN907827">
    <property type="protein sequence ID" value="CUU24567.1"/>
    <property type="molecule type" value="Genomic_DNA"/>
</dbReference>
<evidence type="ECO:0000313" key="1">
    <source>
        <dbReference type="EMBL" id="CUU24567.1"/>
    </source>
</evidence>
<evidence type="ECO:0000313" key="2">
    <source>
        <dbReference type="Proteomes" id="UP000059419"/>
    </source>
</evidence>
<sequence>MLFFWYALLYAKDFSYLCFERTHLSKRQAKLVIIEYFQLRLNALQHQQIVDPLRQ</sequence>
<reference evidence="2" key="1">
    <citation type="submission" date="2015-11" db="EMBL/GenBank/DDBJ databases">
        <authorList>
            <person name="Blom J."/>
        </authorList>
    </citation>
    <scope>NUCLEOTIDE SEQUENCE [LARGE SCALE GENOMIC DNA]</scope>
</reference>
<proteinExistence type="predicted"/>
<dbReference type="PATRIC" id="fig|1619313.3.peg.2423"/>
<organism evidence="1 2">
    <name type="scientific">Duffyella gerundensis</name>
    <dbReference type="NCBI Taxonomy" id="1619313"/>
    <lineage>
        <taxon>Bacteria</taxon>
        <taxon>Pseudomonadati</taxon>
        <taxon>Pseudomonadota</taxon>
        <taxon>Gammaproteobacteria</taxon>
        <taxon>Enterobacterales</taxon>
        <taxon>Erwiniaceae</taxon>
        <taxon>Duffyella</taxon>
    </lineage>
</organism>
<protein>
    <recommendedName>
        <fullName evidence="3">Secreted protein</fullName>
    </recommendedName>
</protein>
<accession>A0A0U5L7V6</accession>
<keyword evidence="2" id="KW-1185">Reference proteome</keyword>
<name>A0A0U5L7V6_9GAMM</name>
<evidence type="ECO:0008006" key="3">
    <source>
        <dbReference type="Google" id="ProtNLM"/>
    </source>
</evidence>
<dbReference type="Proteomes" id="UP000059419">
    <property type="component" value="Chromosome 1"/>
</dbReference>
<dbReference type="STRING" id="1619313.EM595_2334"/>
<gene>
    <name evidence="1" type="ORF">EM595_2334</name>
</gene>
<dbReference type="AlphaFoldDB" id="A0A0U5L7V6"/>
<dbReference type="KEGG" id="ege:EM595_2334"/>